<comment type="similarity">
    <text evidence="1">Belongs to the sulfatase family.</text>
</comment>
<evidence type="ECO:0000313" key="5">
    <source>
        <dbReference type="Proteomes" id="UP001597441"/>
    </source>
</evidence>
<dbReference type="Gene3D" id="3.40.720.10">
    <property type="entry name" value="Alkaline Phosphatase, subunit A"/>
    <property type="match status" value="1"/>
</dbReference>
<reference evidence="5" key="1">
    <citation type="journal article" date="2019" name="Int. J. Syst. Evol. Microbiol.">
        <title>The Global Catalogue of Microorganisms (GCM) 10K type strain sequencing project: providing services to taxonomists for standard genome sequencing and annotation.</title>
        <authorList>
            <consortium name="The Broad Institute Genomics Platform"/>
            <consortium name="The Broad Institute Genome Sequencing Center for Infectious Disease"/>
            <person name="Wu L."/>
            <person name="Ma J."/>
        </authorList>
    </citation>
    <scope>NUCLEOTIDE SEQUENCE [LARGE SCALE GENOMIC DNA]</scope>
    <source>
        <strain evidence="5">KCTC 42903</strain>
    </source>
</reference>
<dbReference type="InterPro" id="IPR024607">
    <property type="entry name" value="Sulfatase_CS"/>
</dbReference>
<dbReference type="InterPro" id="IPR000917">
    <property type="entry name" value="Sulfatase_N"/>
</dbReference>
<dbReference type="PANTHER" id="PTHR46615:SF1">
    <property type="entry name" value="ARYLSULFATASE K"/>
    <property type="match status" value="1"/>
</dbReference>
<gene>
    <name evidence="4" type="ORF">ACFSQS_14160</name>
</gene>
<dbReference type="PANTHER" id="PTHR46615">
    <property type="entry name" value="ARYLSULFATASE K"/>
    <property type="match status" value="1"/>
</dbReference>
<accession>A0ABW5JXC0</accession>
<feature type="domain" description="Sulfatase N-terminal" evidence="3">
    <location>
        <begin position="41"/>
        <end position="358"/>
    </location>
</feature>
<evidence type="ECO:0000313" key="4">
    <source>
        <dbReference type="EMBL" id="MFD2536254.1"/>
    </source>
</evidence>
<dbReference type="InterPro" id="IPR017850">
    <property type="entry name" value="Alkaline_phosphatase_core_sf"/>
</dbReference>
<keyword evidence="5" id="KW-1185">Reference proteome</keyword>
<evidence type="ECO:0000259" key="3">
    <source>
        <dbReference type="Pfam" id="PF00884"/>
    </source>
</evidence>
<dbReference type="Proteomes" id="UP001597441">
    <property type="component" value="Unassembled WGS sequence"/>
</dbReference>
<evidence type="ECO:0000256" key="2">
    <source>
        <dbReference type="ARBA" id="ARBA00022801"/>
    </source>
</evidence>
<dbReference type="InterPro" id="IPR051849">
    <property type="entry name" value="GAG-degrading_sulfatase"/>
</dbReference>
<dbReference type="EMBL" id="JBHULK010000007">
    <property type="protein sequence ID" value="MFD2536254.1"/>
    <property type="molecule type" value="Genomic_DNA"/>
</dbReference>
<sequence>MAKNRKEMAAKQTVNMNNFKLIVWVCLGVFTISFGQTQNQPNIVLIMTDQHQAEALSVAGNLNLNTPNIDKLAKTGIYFKNAYVTFPLCTPSRSSMFTGKMPHSLGVNSNEKGEKEMQPKDKQTGLGHVLRQAGYDCAYGGKWHAHEAAMVEGNGFEKIADFGDIPLAEKSINYLKSRTTKTRPFFLVASFDNPHNICEWARNQPLPYGNIPPVPLSETPELPINFKKSETFPEALQIEQNASVKIYPTKHYTEADWRQYRHAYYRLVEKVDKEIGKIIDAIDDLGLRDNTVIIFTSDHGDGNASHGWNQKTALFQESIKVPFIVNYKNANTSEEKHNPTLISNGLDLYPTILDFANIDIPNGFLGKSIKPLIAKNSNYKPHDYLVVETKFEGKHAHGTQGRAVIGNRYKYVVYNWGKNREQFFDLKEDPYEMNNLIRSKNHIENIDQFRQTLIDWCKNTSDTKFLKKAVIPSASKMHASELFDKPY</sequence>
<comment type="caution">
    <text evidence="4">The sequence shown here is derived from an EMBL/GenBank/DDBJ whole genome shotgun (WGS) entry which is preliminary data.</text>
</comment>
<protein>
    <submittedName>
        <fullName evidence="4">Sulfatase</fullName>
    </submittedName>
</protein>
<name>A0ABW5JXC0_9FLAO</name>
<keyword evidence="2" id="KW-0378">Hydrolase</keyword>
<dbReference type="SUPFAM" id="SSF53649">
    <property type="entry name" value="Alkaline phosphatase-like"/>
    <property type="match status" value="1"/>
</dbReference>
<dbReference type="Pfam" id="PF00884">
    <property type="entry name" value="Sulfatase"/>
    <property type="match status" value="1"/>
</dbReference>
<proteinExistence type="inferred from homology"/>
<evidence type="ECO:0000256" key="1">
    <source>
        <dbReference type="ARBA" id="ARBA00008779"/>
    </source>
</evidence>
<dbReference type="RefSeq" id="WP_388020345.1">
    <property type="nucleotide sequence ID" value="NZ_JBHUDT010000007.1"/>
</dbReference>
<dbReference type="PROSITE" id="PS00523">
    <property type="entry name" value="SULFATASE_1"/>
    <property type="match status" value="1"/>
</dbReference>
<organism evidence="4 5">
    <name type="scientific">Gelatiniphilus marinus</name>
    <dbReference type="NCBI Taxonomy" id="1759464"/>
    <lineage>
        <taxon>Bacteria</taxon>
        <taxon>Pseudomonadati</taxon>
        <taxon>Bacteroidota</taxon>
        <taxon>Flavobacteriia</taxon>
        <taxon>Flavobacteriales</taxon>
        <taxon>Flavobacteriaceae</taxon>
        <taxon>Gelatiniphilus</taxon>
    </lineage>
</organism>